<dbReference type="PANTHER" id="PTHR30537:SF74">
    <property type="entry name" value="HTH-TYPE TRANSCRIPTIONAL REGULATOR TRPI"/>
    <property type="match status" value="1"/>
</dbReference>
<dbReference type="SUPFAM" id="SSF53850">
    <property type="entry name" value="Periplasmic binding protein-like II"/>
    <property type="match status" value="1"/>
</dbReference>
<dbReference type="Gene3D" id="1.10.10.10">
    <property type="entry name" value="Winged helix-like DNA-binding domain superfamily/Winged helix DNA-binding domain"/>
    <property type="match status" value="1"/>
</dbReference>
<accession>A0ABT4LLT0</accession>
<feature type="domain" description="HTH lysR-type" evidence="5">
    <location>
        <begin position="1"/>
        <end position="52"/>
    </location>
</feature>
<dbReference type="SUPFAM" id="SSF46785">
    <property type="entry name" value="Winged helix' DNA-binding domain"/>
    <property type="match status" value="1"/>
</dbReference>
<reference evidence="6" key="1">
    <citation type="submission" date="2022-12" db="EMBL/GenBank/DDBJ databases">
        <title>Bacterial isolates from different developmental stages of Nematostella vectensis.</title>
        <authorList>
            <person name="Fraune S."/>
        </authorList>
    </citation>
    <scope>NUCLEOTIDE SEQUENCE</scope>
    <source>
        <strain evidence="6">G21630-S1</strain>
    </source>
</reference>
<keyword evidence="3" id="KW-0238">DNA-binding</keyword>
<dbReference type="InterPro" id="IPR036390">
    <property type="entry name" value="WH_DNA-bd_sf"/>
</dbReference>
<dbReference type="PROSITE" id="PS50931">
    <property type="entry name" value="HTH_LYSR"/>
    <property type="match status" value="1"/>
</dbReference>
<dbReference type="InterPro" id="IPR000847">
    <property type="entry name" value="LysR_HTH_N"/>
</dbReference>
<evidence type="ECO:0000313" key="6">
    <source>
        <dbReference type="EMBL" id="MCZ4280932.1"/>
    </source>
</evidence>
<dbReference type="Pfam" id="PF00126">
    <property type="entry name" value="HTH_1"/>
    <property type="match status" value="1"/>
</dbReference>
<evidence type="ECO:0000256" key="2">
    <source>
        <dbReference type="ARBA" id="ARBA00023015"/>
    </source>
</evidence>
<dbReference type="PRINTS" id="PR00039">
    <property type="entry name" value="HTHLYSR"/>
</dbReference>
<gene>
    <name evidence="6" type="ORF">O4H49_09105</name>
</gene>
<dbReference type="InterPro" id="IPR036388">
    <property type="entry name" value="WH-like_DNA-bd_sf"/>
</dbReference>
<evidence type="ECO:0000259" key="5">
    <source>
        <dbReference type="PROSITE" id="PS50931"/>
    </source>
</evidence>
<comment type="caution">
    <text evidence="6">The sequence shown here is derived from an EMBL/GenBank/DDBJ whole genome shotgun (WGS) entry which is preliminary data.</text>
</comment>
<dbReference type="Pfam" id="PF03466">
    <property type="entry name" value="LysR_substrate"/>
    <property type="match status" value="1"/>
</dbReference>
<evidence type="ECO:0000256" key="4">
    <source>
        <dbReference type="ARBA" id="ARBA00023163"/>
    </source>
</evidence>
<dbReference type="RefSeq" id="WP_269423118.1">
    <property type="nucleotide sequence ID" value="NZ_JAPWGY010000003.1"/>
</dbReference>
<dbReference type="InterPro" id="IPR058163">
    <property type="entry name" value="LysR-type_TF_proteobact-type"/>
</dbReference>
<dbReference type="Proteomes" id="UP001069802">
    <property type="component" value="Unassembled WGS sequence"/>
</dbReference>
<keyword evidence="4" id="KW-0804">Transcription</keyword>
<evidence type="ECO:0000313" key="7">
    <source>
        <dbReference type="Proteomes" id="UP001069802"/>
    </source>
</evidence>
<dbReference type="CDD" id="cd08432">
    <property type="entry name" value="PBP2_GcdR_TrpI_HvrB_AmpR_like"/>
    <property type="match status" value="1"/>
</dbReference>
<evidence type="ECO:0000256" key="1">
    <source>
        <dbReference type="ARBA" id="ARBA00009437"/>
    </source>
</evidence>
<proteinExistence type="inferred from homology"/>
<sequence length="293" mass="32365">MAFEAAARHMSFTRGANELGVTQVAISRQIKALEDFLGVRLFERLNRSVRLTPEGGKFQQVVTGGLSQIAAAVVDFQKGRGNNHLVVGTTTAFSAYWLMPRLAKFHAAYPEIDLRFAVDDKCVDLKASGIHISIRYGNGVWGGLTSTYLCDSEVLPLCSPAYWKDRPQVDDPRMLLDEFLIDFDYVVDSRWSTWFEHFGVEVDQDPADISIDAYTSMVQAAQNGQGIALLSSPLVDDLIDNGSLIAPTSLPRQKLAGGYYIVTPKKADPCPALDIFRNWVLQEMFQGGSPVNP</sequence>
<keyword evidence="7" id="KW-1185">Reference proteome</keyword>
<protein>
    <submittedName>
        <fullName evidence="6">LysR substrate-binding domain-containing protein</fullName>
    </submittedName>
</protein>
<comment type="similarity">
    <text evidence="1">Belongs to the LysR transcriptional regulatory family.</text>
</comment>
<name>A0ABT4LLT0_9PROT</name>
<dbReference type="PANTHER" id="PTHR30537">
    <property type="entry name" value="HTH-TYPE TRANSCRIPTIONAL REGULATOR"/>
    <property type="match status" value="1"/>
</dbReference>
<dbReference type="InterPro" id="IPR005119">
    <property type="entry name" value="LysR_subst-bd"/>
</dbReference>
<organism evidence="6 7">
    <name type="scientific">Kiloniella laminariae</name>
    <dbReference type="NCBI Taxonomy" id="454162"/>
    <lineage>
        <taxon>Bacteria</taxon>
        <taxon>Pseudomonadati</taxon>
        <taxon>Pseudomonadota</taxon>
        <taxon>Alphaproteobacteria</taxon>
        <taxon>Rhodospirillales</taxon>
        <taxon>Kiloniellaceae</taxon>
        <taxon>Kiloniella</taxon>
    </lineage>
</organism>
<evidence type="ECO:0000256" key="3">
    <source>
        <dbReference type="ARBA" id="ARBA00023125"/>
    </source>
</evidence>
<dbReference type="EMBL" id="JAPWGY010000003">
    <property type="protein sequence ID" value="MCZ4280932.1"/>
    <property type="molecule type" value="Genomic_DNA"/>
</dbReference>
<keyword evidence="2" id="KW-0805">Transcription regulation</keyword>
<dbReference type="Gene3D" id="3.40.190.10">
    <property type="entry name" value="Periplasmic binding protein-like II"/>
    <property type="match status" value="2"/>
</dbReference>